<name>A0A540WZV0_9BACT</name>
<dbReference type="Gene3D" id="3.40.50.2300">
    <property type="match status" value="1"/>
</dbReference>
<gene>
    <name evidence="4" type="ORF">FJV41_18415</name>
</gene>
<comment type="caution">
    <text evidence="4">The sequence shown here is derived from an EMBL/GenBank/DDBJ whole genome shotgun (WGS) entry which is preliminary data.</text>
</comment>
<reference evidence="4 5" key="1">
    <citation type="submission" date="2019-06" db="EMBL/GenBank/DDBJ databases">
        <authorList>
            <person name="Livingstone P."/>
            <person name="Whitworth D."/>
        </authorList>
    </citation>
    <scope>NUCLEOTIDE SEQUENCE [LARGE SCALE GENOMIC DNA]</scope>
    <source>
        <strain evidence="4 5">AM401</strain>
    </source>
</reference>
<feature type="domain" description="Response regulatory" evidence="2">
    <location>
        <begin position="12"/>
        <end position="125"/>
    </location>
</feature>
<dbReference type="SUPFAM" id="SSF52172">
    <property type="entry name" value="CheY-like"/>
    <property type="match status" value="1"/>
</dbReference>
<feature type="domain" description="HTH LytTR-type" evidence="3">
    <location>
        <begin position="157"/>
        <end position="262"/>
    </location>
</feature>
<dbReference type="Pfam" id="PF04397">
    <property type="entry name" value="LytTR"/>
    <property type="match status" value="1"/>
</dbReference>
<dbReference type="InterPro" id="IPR001789">
    <property type="entry name" value="Sig_transdc_resp-reg_receiver"/>
</dbReference>
<dbReference type="InterPro" id="IPR007492">
    <property type="entry name" value="LytTR_DNA-bd_dom"/>
</dbReference>
<dbReference type="SMART" id="SM00850">
    <property type="entry name" value="LytTR"/>
    <property type="match status" value="1"/>
</dbReference>
<evidence type="ECO:0000259" key="2">
    <source>
        <dbReference type="PROSITE" id="PS50110"/>
    </source>
</evidence>
<dbReference type="Proteomes" id="UP000315369">
    <property type="component" value="Unassembled WGS sequence"/>
</dbReference>
<dbReference type="InterPro" id="IPR046947">
    <property type="entry name" value="LytR-like"/>
</dbReference>
<dbReference type="OrthoDB" id="5353330at2"/>
<dbReference type="Gene3D" id="2.40.50.1020">
    <property type="entry name" value="LytTr DNA-binding domain"/>
    <property type="match status" value="1"/>
</dbReference>
<sequence>MSVEPVESTLLRVALADDEPLARSRLRALLAAEQNVEVVAEATSGAEAVRAVLHTSPDVLLLDVEMPAGDGFEVLRALPPESLPVVVFVTAWQQHAVRAFEAQALDFLLKPYDKERFRAALVRAREQVRLVRRSEAVARQEALLSGLAMAEAPLRRLPIKVDGRIRFVDCSTITHVESEANYVRVHVGGEQHVLRETLTHLEERLDPRRFLRVHRSVLVNLDQVREMEPLSQGEYLLVLGPGGTAVRTGRSHRARVESALGLGPGSDGAR</sequence>
<dbReference type="AlphaFoldDB" id="A0A540WZV0"/>
<protein>
    <submittedName>
        <fullName evidence="4">Response regulator transcription factor</fullName>
    </submittedName>
</protein>
<evidence type="ECO:0000256" key="1">
    <source>
        <dbReference type="PROSITE-ProRule" id="PRU00169"/>
    </source>
</evidence>
<dbReference type="RefSeq" id="WP_141643816.1">
    <property type="nucleotide sequence ID" value="NZ_VIFM01000067.1"/>
</dbReference>
<evidence type="ECO:0000313" key="5">
    <source>
        <dbReference type="Proteomes" id="UP000315369"/>
    </source>
</evidence>
<dbReference type="PROSITE" id="PS50930">
    <property type="entry name" value="HTH_LYTTR"/>
    <property type="match status" value="1"/>
</dbReference>
<feature type="modified residue" description="4-aspartylphosphate" evidence="1">
    <location>
        <position position="63"/>
    </location>
</feature>
<dbReference type="PROSITE" id="PS50110">
    <property type="entry name" value="RESPONSE_REGULATORY"/>
    <property type="match status" value="1"/>
</dbReference>
<keyword evidence="5" id="KW-1185">Reference proteome</keyword>
<dbReference type="GO" id="GO:0003677">
    <property type="term" value="F:DNA binding"/>
    <property type="evidence" value="ECO:0007669"/>
    <property type="project" value="InterPro"/>
</dbReference>
<accession>A0A540WZV0</accession>
<keyword evidence="1" id="KW-0597">Phosphoprotein</keyword>
<dbReference type="EMBL" id="VIFM01000067">
    <property type="protein sequence ID" value="TQF14490.1"/>
    <property type="molecule type" value="Genomic_DNA"/>
</dbReference>
<organism evidence="4 5">
    <name type="scientific">Myxococcus llanfairpwllgwyngyllgogerychwyrndrobwllllantysiliogogogochensis</name>
    <dbReference type="NCBI Taxonomy" id="2590453"/>
    <lineage>
        <taxon>Bacteria</taxon>
        <taxon>Pseudomonadati</taxon>
        <taxon>Myxococcota</taxon>
        <taxon>Myxococcia</taxon>
        <taxon>Myxococcales</taxon>
        <taxon>Cystobacterineae</taxon>
        <taxon>Myxococcaceae</taxon>
        <taxon>Myxococcus</taxon>
    </lineage>
</organism>
<proteinExistence type="predicted"/>
<dbReference type="InterPro" id="IPR011006">
    <property type="entry name" value="CheY-like_superfamily"/>
</dbReference>
<evidence type="ECO:0000259" key="3">
    <source>
        <dbReference type="PROSITE" id="PS50930"/>
    </source>
</evidence>
<dbReference type="Pfam" id="PF00072">
    <property type="entry name" value="Response_reg"/>
    <property type="match status" value="1"/>
</dbReference>
<dbReference type="GO" id="GO:0000156">
    <property type="term" value="F:phosphorelay response regulator activity"/>
    <property type="evidence" value="ECO:0007669"/>
    <property type="project" value="InterPro"/>
</dbReference>
<dbReference type="PANTHER" id="PTHR37299">
    <property type="entry name" value="TRANSCRIPTIONAL REGULATOR-RELATED"/>
    <property type="match status" value="1"/>
</dbReference>
<dbReference type="PANTHER" id="PTHR37299:SF1">
    <property type="entry name" value="STAGE 0 SPORULATION PROTEIN A HOMOLOG"/>
    <property type="match status" value="1"/>
</dbReference>
<dbReference type="SMART" id="SM00448">
    <property type="entry name" value="REC"/>
    <property type="match status" value="1"/>
</dbReference>
<evidence type="ECO:0000313" key="4">
    <source>
        <dbReference type="EMBL" id="TQF14490.1"/>
    </source>
</evidence>